<proteinExistence type="inferred from homology"/>
<dbReference type="Pfam" id="PF18290">
    <property type="entry name" value="Nudix_hydro"/>
    <property type="match status" value="1"/>
</dbReference>
<reference evidence="6" key="1">
    <citation type="journal article" date="2023" name="Science">
        <title>Elucidation of the pathway for biosynthesis of saponin adjuvants from the soapbark tree.</title>
        <authorList>
            <person name="Reed J."/>
            <person name="Orme A."/>
            <person name="El-Demerdash A."/>
            <person name="Owen C."/>
            <person name="Martin L.B.B."/>
            <person name="Misra R.C."/>
            <person name="Kikuchi S."/>
            <person name="Rejzek M."/>
            <person name="Martin A.C."/>
            <person name="Harkess A."/>
            <person name="Leebens-Mack J."/>
            <person name="Louveau T."/>
            <person name="Stephenson M.J."/>
            <person name="Osbourn A."/>
        </authorList>
    </citation>
    <scope>NUCLEOTIDE SEQUENCE</scope>
    <source>
        <strain evidence="6">S10</strain>
    </source>
</reference>
<keyword evidence="3 6" id="KW-0378">Hydrolase</keyword>
<dbReference type="InterPro" id="IPR040618">
    <property type="entry name" value="Pre-Nudix"/>
</dbReference>
<evidence type="ECO:0000256" key="1">
    <source>
        <dbReference type="ARBA" id="ARBA00005582"/>
    </source>
</evidence>
<feature type="domain" description="Nudix hydrolase" evidence="5">
    <location>
        <begin position="116"/>
        <end position="248"/>
    </location>
</feature>
<feature type="compositionally biased region" description="Low complexity" evidence="4">
    <location>
        <begin position="1"/>
        <end position="10"/>
    </location>
</feature>
<comment type="similarity">
    <text evidence="1">Belongs to the Nudix hydrolase family.</text>
</comment>
<evidence type="ECO:0000256" key="3">
    <source>
        <dbReference type="ARBA" id="ARBA00022801"/>
    </source>
</evidence>
<gene>
    <name evidence="6" type="ORF">O6P43_012046</name>
</gene>
<dbReference type="PROSITE" id="PS51462">
    <property type="entry name" value="NUDIX"/>
    <property type="match status" value="1"/>
</dbReference>
<evidence type="ECO:0000313" key="6">
    <source>
        <dbReference type="EMBL" id="KAJ7967841.1"/>
    </source>
</evidence>
<dbReference type="InterPro" id="IPR020084">
    <property type="entry name" value="NUDIX_hydrolase_CS"/>
</dbReference>
<evidence type="ECO:0000256" key="2">
    <source>
        <dbReference type="ARBA" id="ARBA00022723"/>
    </source>
</evidence>
<dbReference type="EMBL" id="JARAOO010000005">
    <property type="protein sequence ID" value="KAJ7967840.1"/>
    <property type="molecule type" value="Genomic_DNA"/>
</dbReference>
<dbReference type="FunFam" id="3.40.630.30:FF:000016">
    <property type="entry name" value="nudix hydrolase 2"/>
    <property type="match status" value="1"/>
</dbReference>
<dbReference type="Gene3D" id="3.40.630.30">
    <property type="match status" value="1"/>
</dbReference>
<protein>
    <submittedName>
        <fullName evidence="6">Nudix hydrolase</fullName>
    </submittedName>
</protein>
<feature type="region of interest" description="Disordered" evidence="4">
    <location>
        <begin position="1"/>
        <end position="20"/>
    </location>
</feature>
<keyword evidence="2" id="KW-0479">Metal-binding</keyword>
<name>A0AAD7PTN2_QUISA</name>
<comment type="caution">
    <text evidence="6">The sequence shown here is derived from an EMBL/GenBank/DDBJ whole genome shotgun (WGS) entry which is preliminary data.</text>
</comment>
<organism evidence="6 7">
    <name type="scientific">Quillaja saponaria</name>
    <name type="common">Soap bark tree</name>
    <dbReference type="NCBI Taxonomy" id="32244"/>
    <lineage>
        <taxon>Eukaryota</taxon>
        <taxon>Viridiplantae</taxon>
        <taxon>Streptophyta</taxon>
        <taxon>Embryophyta</taxon>
        <taxon>Tracheophyta</taxon>
        <taxon>Spermatophyta</taxon>
        <taxon>Magnoliopsida</taxon>
        <taxon>eudicotyledons</taxon>
        <taxon>Gunneridae</taxon>
        <taxon>Pentapetalae</taxon>
        <taxon>rosids</taxon>
        <taxon>fabids</taxon>
        <taxon>Fabales</taxon>
        <taxon>Quillajaceae</taxon>
        <taxon>Quillaja</taxon>
    </lineage>
</organism>
<dbReference type="InterPro" id="IPR015797">
    <property type="entry name" value="NUDIX_hydrolase-like_dom_sf"/>
</dbReference>
<dbReference type="GO" id="GO:0051287">
    <property type="term" value="F:NAD binding"/>
    <property type="evidence" value="ECO:0007669"/>
    <property type="project" value="TreeGrafter"/>
</dbReference>
<dbReference type="GO" id="GO:0047631">
    <property type="term" value="F:ADP-ribose diphosphatase activity"/>
    <property type="evidence" value="ECO:0007669"/>
    <property type="project" value="TreeGrafter"/>
</dbReference>
<keyword evidence="7" id="KW-1185">Reference proteome</keyword>
<dbReference type="GO" id="GO:0046872">
    <property type="term" value="F:metal ion binding"/>
    <property type="evidence" value="ECO:0007669"/>
    <property type="project" value="UniProtKB-KW"/>
</dbReference>
<dbReference type="FunFam" id="3.90.79.10:FF:000015">
    <property type="entry name" value="Nudix hydrolase 8"/>
    <property type="match status" value="1"/>
</dbReference>
<evidence type="ECO:0000256" key="4">
    <source>
        <dbReference type="SAM" id="MobiDB-lite"/>
    </source>
</evidence>
<dbReference type="PANTHER" id="PTHR13994:SF29">
    <property type="entry name" value="NUDIX HYDROLASE 2"/>
    <property type="match status" value="1"/>
</dbReference>
<dbReference type="GO" id="GO:0035529">
    <property type="term" value="F:NADH pyrophosphatase activity"/>
    <property type="evidence" value="ECO:0007669"/>
    <property type="project" value="TreeGrafter"/>
</dbReference>
<accession>A0AAD7PTN2</accession>
<dbReference type="Pfam" id="PF00293">
    <property type="entry name" value="NUDIX"/>
    <property type="match status" value="1"/>
</dbReference>
<dbReference type="Gene3D" id="3.90.79.10">
    <property type="entry name" value="Nucleoside Triphosphate Pyrophosphohydrolase"/>
    <property type="match status" value="1"/>
</dbReference>
<sequence>MSASVSSSPSEEQVDTEGEEQQVKLLTATHDDHGGVIVEMDQPMDSTAFVSILRASISQWRQLEKRGVWIKLPIHLVNLVEAAVKEGFWYHHAEPKYLMLVYWIPEGANTLPANATHRVGIGAFVMNDKREVLVVQERRGKFQGTGIWKIPTGVVEEGEDICAAAVREVKEETGIDSEFVEVLAFRQSHEEFFEKSDLFFVCMLRPLSFDVQKQEAEIEAAEWMPFEEYAAQPFVQNYELSKYIADICLTRIDGEYSGFSPVPISSSFSEEKHNLYLNDRGLKGL</sequence>
<evidence type="ECO:0000313" key="7">
    <source>
        <dbReference type="Proteomes" id="UP001163823"/>
    </source>
</evidence>
<dbReference type="SUPFAM" id="SSF55811">
    <property type="entry name" value="Nudix"/>
    <property type="match status" value="1"/>
</dbReference>
<evidence type="ECO:0000259" key="5">
    <source>
        <dbReference type="PROSITE" id="PS51462"/>
    </source>
</evidence>
<dbReference type="PRINTS" id="PR01356">
    <property type="entry name" value="GFGPROTEIN"/>
</dbReference>
<dbReference type="Proteomes" id="UP001163823">
    <property type="component" value="Chromosome 5"/>
</dbReference>
<dbReference type="PROSITE" id="PS00893">
    <property type="entry name" value="NUDIX_BOX"/>
    <property type="match status" value="1"/>
</dbReference>
<dbReference type="KEGG" id="qsa:O6P43_012046"/>
<dbReference type="EMBL" id="JARAOO010000005">
    <property type="protein sequence ID" value="KAJ7967841.1"/>
    <property type="molecule type" value="Genomic_DNA"/>
</dbReference>
<dbReference type="InterPro" id="IPR003293">
    <property type="entry name" value="Nudix_hydrolase6-like"/>
</dbReference>
<dbReference type="InterPro" id="IPR000086">
    <property type="entry name" value="NUDIX_hydrolase_dom"/>
</dbReference>
<dbReference type="PANTHER" id="PTHR13994">
    <property type="entry name" value="NUDIX HYDROLASE RELATED"/>
    <property type="match status" value="1"/>
</dbReference>
<dbReference type="AlphaFoldDB" id="A0AAD7PTN2"/>
<dbReference type="CDD" id="cd04670">
    <property type="entry name" value="NUDIX_ASFGF2_Nudt6"/>
    <property type="match status" value="1"/>
</dbReference>